<reference evidence="5" key="1">
    <citation type="journal article" date="2019" name="Int. J. Syst. Evol. Microbiol.">
        <title>The Global Catalogue of Microorganisms (GCM) 10K type strain sequencing project: providing services to taxonomists for standard genome sequencing and annotation.</title>
        <authorList>
            <consortium name="The Broad Institute Genomics Platform"/>
            <consortium name="The Broad Institute Genome Sequencing Center for Infectious Disease"/>
            <person name="Wu L."/>
            <person name="Ma J."/>
        </authorList>
    </citation>
    <scope>NUCLEOTIDE SEQUENCE [LARGE SCALE GENOMIC DNA]</scope>
    <source>
        <strain evidence="5">KCTC 42585</strain>
    </source>
</reference>
<keyword evidence="2" id="KW-0812">Transmembrane</keyword>
<dbReference type="RefSeq" id="WP_380755057.1">
    <property type="nucleotide sequence ID" value="NZ_JBHULT010000013.1"/>
</dbReference>
<gene>
    <name evidence="4" type="ORF">ACFSTG_14970</name>
</gene>
<dbReference type="SUPFAM" id="SSF56601">
    <property type="entry name" value="beta-lactamase/transpeptidase-like"/>
    <property type="match status" value="1"/>
</dbReference>
<dbReference type="Pfam" id="PF00144">
    <property type="entry name" value="Beta-lactamase"/>
    <property type="match status" value="1"/>
</dbReference>
<sequence>MKKFLTYGLLLILIAGTITFIIYYPRLNLITGFAAKNVCSCLFEADRTLESVEAGDNDFEPVSYAKTEVDHSERSASAKVFGLKKRKAVYREGLGCTLLPENASSDDLSPVAPQRNFTPNPAPYPGGEGEPTDTVFAEVDEHKLQEAVNFAFEPAHRTRAVLVLYRDHLIFEKYAEGFSAETKMQGWSMTKSITSAVLGALERQGKLSLDETHLFPEWENDRRSEITLNQLIQMNSGLEWEEDYTKISDVTKMLFLARDMGKVQLEKELTGTPGNSFNYSSGISNLLSRYIRNNFDSHQEYLDFWYSNVIDAIGMHSMTLETDFSGNYVGSSYSWATARDWAKFGLLYLNRGKWNGEQILNESWVDYTVTPAKGSEGVYGAHFWLNAGGFYPDVPKDLFSANGFQGQHVFIIPSKDLVVVRLGLIEHPEFDMNAFLSGIHSAIEDPSVAGIP</sequence>
<keyword evidence="4" id="KW-0378">Hydrolase</keyword>
<protein>
    <submittedName>
        <fullName evidence="4">Serine hydrolase domain-containing protein</fullName>
        <ecNumber evidence="4">3.-.-.-</ecNumber>
    </submittedName>
</protein>
<organism evidence="4 5">
    <name type="scientific">Salinimicrobium flavum</name>
    <dbReference type="NCBI Taxonomy" id="1737065"/>
    <lineage>
        <taxon>Bacteria</taxon>
        <taxon>Pseudomonadati</taxon>
        <taxon>Bacteroidota</taxon>
        <taxon>Flavobacteriia</taxon>
        <taxon>Flavobacteriales</taxon>
        <taxon>Flavobacteriaceae</taxon>
        <taxon>Salinimicrobium</taxon>
    </lineage>
</organism>
<dbReference type="PANTHER" id="PTHR43283:SF7">
    <property type="entry name" value="BETA-LACTAMASE-RELATED DOMAIN-CONTAINING PROTEIN"/>
    <property type="match status" value="1"/>
</dbReference>
<dbReference type="InterPro" id="IPR012338">
    <property type="entry name" value="Beta-lactam/transpept-like"/>
</dbReference>
<dbReference type="Proteomes" id="UP001597468">
    <property type="component" value="Unassembled WGS sequence"/>
</dbReference>
<dbReference type="EC" id="3.-.-.-" evidence="4"/>
<proteinExistence type="predicted"/>
<keyword evidence="5" id="KW-1185">Reference proteome</keyword>
<dbReference type="InterPro" id="IPR050789">
    <property type="entry name" value="Diverse_Enzym_Activities"/>
</dbReference>
<dbReference type="Gene3D" id="3.40.710.10">
    <property type="entry name" value="DD-peptidase/beta-lactamase superfamily"/>
    <property type="match status" value="1"/>
</dbReference>
<dbReference type="InterPro" id="IPR001466">
    <property type="entry name" value="Beta-lactam-related"/>
</dbReference>
<accession>A0ABW5IZR2</accession>
<evidence type="ECO:0000256" key="2">
    <source>
        <dbReference type="SAM" id="Phobius"/>
    </source>
</evidence>
<evidence type="ECO:0000256" key="1">
    <source>
        <dbReference type="SAM" id="MobiDB-lite"/>
    </source>
</evidence>
<keyword evidence="2" id="KW-1133">Transmembrane helix</keyword>
<comment type="caution">
    <text evidence="4">The sequence shown here is derived from an EMBL/GenBank/DDBJ whole genome shotgun (WGS) entry which is preliminary data.</text>
</comment>
<feature type="region of interest" description="Disordered" evidence="1">
    <location>
        <begin position="105"/>
        <end position="128"/>
    </location>
</feature>
<dbReference type="PANTHER" id="PTHR43283">
    <property type="entry name" value="BETA-LACTAMASE-RELATED"/>
    <property type="match status" value="1"/>
</dbReference>
<dbReference type="GO" id="GO:0016787">
    <property type="term" value="F:hydrolase activity"/>
    <property type="evidence" value="ECO:0007669"/>
    <property type="project" value="UniProtKB-KW"/>
</dbReference>
<evidence type="ECO:0000313" key="5">
    <source>
        <dbReference type="Proteomes" id="UP001597468"/>
    </source>
</evidence>
<evidence type="ECO:0000259" key="3">
    <source>
        <dbReference type="Pfam" id="PF00144"/>
    </source>
</evidence>
<feature type="transmembrane region" description="Helical" evidence="2">
    <location>
        <begin position="7"/>
        <end position="24"/>
    </location>
</feature>
<evidence type="ECO:0000313" key="4">
    <source>
        <dbReference type="EMBL" id="MFD2519209.1"/>
    </source>
</evidence>
<name>A0ABW5IZR2_9FLAO</name>
<keyword evidence="2" id="KW-0472">Membrane</keyword>
<feature type="domain" description="Beta-lactamase-related" evidence="3">
    <location>
        <begin position="160"/>
        <end position="426"/>
    </location>
</feature>
<dbReference type="EMBL" id="JBHULT010000013">
    <property type="protein sequence ID" value="MFD2519209.1"/>
    <property type="molecule type" value="Genomic_DNA"/>
</dbReference>